<dbReference type="Pfam" id="PF13488">
    <property type="entry name" value="Gly-zipper_Omp"/>
    <property type="match status" value="1"/>
</dbReference>
<keyword evidence="7" id="KW-1185">Reference proteome</keyword>
<evidence type="ECO:0000259" key="5">
    <source>
        <dbReference type="PROSITE" id="PS51123"/>
    </source>
</evidence>
<evidence type="ECO:0000256" key="1">
    <source>
        <dbReference type="ARBA" id="ARBA00004442"/>
    </source>
</evidence>
<keyword evidence="3" id="KW-0998">Cell outer membrane</keyword>
<dbReference type="InterPro" id="IPR006690">
    <property type="entry name" value="OMPA-like_CS"/>
</dbReference>
<evidence type="ECO:0000256" key="4">
    <source>
        <dbReference type="PROSITE-ProRule" id="PRU00473"/>
    </source>
</evidence>
<evidence type="ECO:0000256" key="3">
    <source>
        <dbReference type="ARBA" id="ARBA00023237"/>
    </source>
</evidence>
<reference evidence="6 7" key="1">
    <citation type="submission" date="2020-12" db="EMBL/GenBank/DDBJ databases">
        <title>Sphingomonas sp.</title>
        <authorList>
            <person name="Kim M.K."/>
        </authorList>
    </citation>
    <scope>NUCLEOTIDE SEQUENCE [LARGE SCALE GENOMIC DNA]</scope>
    <source>
        <strain evidence="6 7">BT552</strain>
    </source>
</reference>
<dbReference type="EMBL" id="JAFEMC010000005">
    <property type="protein sequence ID" value="MBM6577963.1"/>
    <property type="molecule type" value="Genomic_DNA"/>
</dbReference>
<dbReference type="InterPro" id="IPR050330">
    <property type="entry name" value="Bact_OuterMem_StrucFunc"/>
</dbReference>
<accession>A0ABS2DAP4</accession>
<dbReference type="CDD" id="cd07185">
    <property type="entry name" value="OmpA_C-like"/>
    <property type="match status" value="1"/>
</dbReference>
<dbReference type="InterPro" id="IPR039567">
    <property type="entry name" value="Gly-zipper"/>
</dbReference>
<dbReference type="PRINTS" id="PR01021">
    <property type="entry name" value="OMPADOMAIN"/>
</dbReference>
<evidence type="ECO:0000313" key="7">
    <source>
        <dbReference type="Proteomes" id="UP000763641"/>
    </source>
</evidence>
<proteinExistence type="predicted"/>
<dbReference type="InterPro" id="IPR006665">
    <property type="entry name" value="OmpA-like"/>
</dbReference>
<dbReference type="Proteomes" id="UP000763641">
    <property type="component" value="Unassembled WGS sequence"/>
</dbReference>
<dbReference type="PANTHER" id="PTHR30329:SF21">
    <property type="entry name" value="LIPOPROTEIN YIAD-RELATED"/>
    <property type="match status" value="1"/>
</dbReference>
<dbReference type="InterPro" id="IPR006664">
    <property type="entry name" value="OMP_bac"/>
</dbReference>
<feature type="domain" description="OmpA-like" evidence="5">
    <location>
        <begin position="116"/>
        <end position="233"/>
    </location>
</feature>
<evidence type="ECO:0000256" key="2">
    <source>
        <dbReference type="ARBA" id="ARBA00023136"/>
    </source>
</evidence>
<dbReference type="PROSITE" id="PS51123">
    <property type="entry name" value="OMPA_2"/>
    <property type="match status" value="1"/>
</dbReference>
<dbReference type="SUPFAM" id="SSF103088">
    <property type="entry name" value="OmpA-like"/>
    <property type="match status" value="1"/>
</dbReference>
<protein>
    <submittedName>
        <fullName evidence="6">OmpA family protein</fullName>
    </submittedName>
</protein>
<dbReference type="PROSITE" id="PS01068">
    <property type="entry name" value="OMPA_1"/>
    <property type="match status" value="1"/>
</dbReference>
<dbReference type="Gene3D" id="3.30.1330.60">
    <property type="entry name" value="OmpA-like domain"/>
    <property type="match status" value="1"/>
</dbReference>
<dbReference type="PANTHER" id="PTHR30329">
    <property type="entry name" value="STATOR ELEMENT OF FLAGELLAR MOTOR COMPLEX"/>
    <property type="match status" value="1"/>
</dbReference>
<dbReference type="Pfam" id="PF00691">
    <property type="entry name" value="OmpA"/>
    <property type="match status" value="1"/>
</dbReference>
<keyword evidence="2 4" id="KW-0472">Membrane</keyword>
<dbReference type="InterPro" id="IPR036737">
    <property type="entry name" value="OmpA-like_sf"/>
</dbReference>
<sequence length="239" mass="25776">MRRVHLPRSQKRESPMKTRPLLLASLTALLTTTACVTDPETGQRTISKTAIGGIGGALGGYLLGDLVGGRRDRTEKILGAGIGGLAGAGIGAYMDKQERELRARTAGTDVQVIRRGDDLVLNIPSGITFAYDSADVQPQFKRTLDQVASTLAEYNQTYIDVYGHTDSTGSDAYNQTLSERRALSVANYLASQGVQQARIGTRGYGETQPIEPNDTDAGRAANRRVEVKIVPITQNDLRQ</sequence>
<comment type="subcellular location">
    <subcellularLocation>
        <location evidence="1">Cell outer membrane</location>
    </subcellularLocation>
</comment>
<comment type="caution">
    <text evidence="6">The sequence shown here is derived from an EMBL/GenBank/DDBJ whole genome shotgun (WGS) entry which is preliminary data.</text>
</comment>
<gene>
    <name evidence="6" type="ORF">ILT43_16395</name>
</gene>
<organism evidence="6 7">
    <name type="scientific">Sphingomonas longa</name>
    <dbReference type="NCBI Taxonomy" id="2778730"/>
    <lineage>
        <taxon>Bacteria</taxon>
        <taxon>Pseudomonadati</taxon>
        <taxon>Pseudomonadota</taxon>
        <taxon>Alphaproteobacteria</taxon>
        <taxon>Sphingomonadales</taxon>
        <taxon>Sphingomonadaceae</taxon>
        <taxon>Sphingomonas</taxon>
    </lineage>
</organism>
<evidence type="ECO:0000313" key="6">
    <source>
        <dbReference type="EMBL" id="MBM6577963.1"/>
    </source>
</evidence>
<dbReference type="PROSITE" id="PS51257">
    <property type="entry name" value="PROKAR_LIPOPROTEIN"/>
    <property type="match status" value="1"/>
</dbReference>
<name>A0ABS2DAP4_9SPHN</name>
<dbReference type="PRINTS" id="PR01023">
    <property type="entry name" value="NAFLGMOTY"/>
</dbReference>